<feature type="domain" description="SbsA Ig-like" evidence="3">
    <location>
        <begin position="49"/>
        <end position="148"/>
    </location>
</feature>
<evidence type="ECO:0000313" key="4">
    <source>
        <dbReference type="EMBL" id="GCD78348.1"/>
    </source>
</evidence>
<accession>A0A401XMX4</accession>
<evidence type="ECO:0000259" key="3">
    <source>
        <dbReference type="Pfam" id="PF13205"/>
    </source>
</evidence>
<dbReference type="Proteomes" id="UP000286715">
    <property type="component" value="Unassembled WGS sequence"/>
</dbReference>
<comment type="caution">
    <text evidence="4">The sequence shown here is derived from an EMBL/GenBank/DDBJ whole genome shotgun (WGS) entry which is preliminary data.</text>
</comment>
<evidence type="ECO:0000256" key="2">
    <source>
        <dbReference type="SAM" id="Phobius"/>
    </source>
</evidence>
<feature type="transmembrane region" description="Helical" evidence="2">
    <location>
        <begin position="12"/>
        <end position="34"/>
    </location>
</feature>
<keyword evidence="2" id="KW-1133">Transmembrane helix</keyword>
<dbReference type="OrthoDB" id="9809989at2"/>
<evidence type="ECO:0000313" key="5">
    <source>
        <dbReference type="Proteomes" id="UP000286715"/>
    </source>
</evidence>
<name>A0A401XMX4_9FLAO</name>
<dbReference type="Pfam" id="PF13205">
    <property type="entry name" value="Big_5"/>
    <property type="match status" value="1"/>
</dbReference>
<dbReference type="InterPro" id="IPR032812">
    <property type="entry name" value="SbsA_Ig"/>
</dbReference>
<keyword evidence="5" id="KW-1185">Reference proteome</keyword>
<dbReference type="EMBL" id="BHZE01000021">
    <property type="protein sequence ID" value="GCD78348.1"/>
    <property type="molecule type" value="Genomic_DNA"/>
</dbReference>
<keyword evidence="2" id="KW-0812">Transmembrane</keyword>
<gene>
    <name evidence="4" type="ORF">JCM31826_18300</name>
</gene>
<dbReference type="RefSeq" id="WP_124398408.1">
    <property type="nucleotide sequence ID" value="NZ_BHZE01000021.1"/>
</dbReference>
<dbReference type="AlphaFoldDB" id="A0A401XMX4"/>
<keyword evidence="1" id="KW-0732">Signal</keyword>
<reference evidence="4 5" key="1">
    <citation type="submission" date="2018-11" db="EMBL/GenBank/DDBJ databases">
        <title>Schleiferia aggregans sp. nov., a moderately thermophilic heterotrophic bacterium isolated from microbial mats at a terrestrial hot spring.</title>
        <authorList>
            <person name="Iino T."/>
            <person name="Ohkuma M."/>
            <person name="Haruta S."/>
        </authorList>
    </citation>
    <scope>NUCLEOTIDE SEQUENCE [LARGE SCALE GENOMIC DNA]</scope>
    <source>
        <strain evidence="4 5">LA</strain>
    </source>
</reference>
<organism evidence="4 5">
    <name type="scientific">Thermaurantimonas aggregans</name>
    <dbReference type="NCBI Taxonomy" id="2173829"/>
    <lineage>
        <taxon>Bacteria</taxon>
        <taxon>Pseudomonadati</taxon>
        <taxon>Bacteroidota</taxon>
        <taxon>Flavobacteriia</taxon>
        <taxon>Flavobacteriales</taxon>
        <taxon>Schleiferiaceae</taxon>
        <taxon>Thermaurantimonas</taxon>
    </lineage>
</organism>
<protein>
    <recommendedName>
        <fullName evidence="3">SbsA Ig-like domain-containing protein</fullName>
    </recommendedName>
</protein>
<evidence type="ECO:0000256" key="1">
    <source>
        <dbReference type="ARBA" id="ARBA00022729"/>
    </source>
</evidence>
<keyword evidence="2" id="KW-0472">Membrane</keyword>
<sequence>MRVKISAKYIELLVILSIYIMKYILKLFAIVIFVTSCANIGTILGGDVDKIPPKIVKELPANFITNFSEKKIVLFFDEYLANTNIQNEINISPSLEKKPKVQIRGKSIEILLGEILEKNTTYVISFGKGIADLNENNVLEGYLYVFSTGNHIDSNFITGTVYEGLTNKSAQNCLVGIFSEKNISFDSLIYLRPDYYTKTDSNGNFTIHYLPNKKFHILAFTDRNNDYIFQPESEEAGKYPYLKSSTDSSPVNLYIFPQNPKYKTIAYRLINPYCCFITYQVPFHTVTLNNLSKNQIIHTQKSESLDTLFIYFEKEIRDSTKLFISTNFSSDTITIQKRTISNEKLNLHFVSKPILSIDDSIYIQSNYPIQKIDTSKIFISTIDSIEVKDFRILEKSKDRFEISFPKKVLTKYNILVHPKAFYFNENIFNTDSFKTQIEIKDKEDFGEISIEVTVDTFLTNLFLIFSDKKGKEIHRFKFRQSIEKFHIRDLIPNTYNVSIFWDRNGNEWWDKALLEKNQPAEVKVLYPEDISVRANWEVDVSWKVPLKDALRRFGY</sequence>
<proteinExistence type="predicted"/>